<dbReference type="EMBL" id="JAKRKC020000001">
    <property type="protein sequence ID" value="MCK2216389.1"/>
    <property type="molecule type" value="Genomic_DNA"/>
</dbReference>
<feature type="region of interest" description="Disordered" evidence="1">
    <location>
        <begin position="119"/>
        <end position="143"/>
    </location>
</feature>
<gene>
    <name evidence="3" type="ORF">MF672_021670</name>
</gene>
<evidence type="ECO:0000256" key="2">
    <source>
        <dbReference type="SAM" id="Phobius"/>
    </source>
</evidence>
<keyword evidence="2" id="KW-0812">Transmembrane</keyword>
<feature type="transmembrane region" description="Helical" evidence="2">
    <location>
        <begin position="6"/>
        <end position="28"/>
    </location>
</feature>
<organism evidence="3 4">
    <name type="scientific">Actinomadura luzonensis</name>
    <dbReference type="NCBI Taxonomy" id="2805427"/>
    <lineage>
        <taxon>Bacteria</taxon>
        <taxon>Bacillati</taxon>
        <taxon>Actinomycetota</taxon>
        <taxon>Actinomycetes</taxon>
        <taxon>Streptosporangiales</taxon>
        <taxon>Thermomonosporaceae</taxon>
        <taxon>Actinomadura</taxon>
    </lineage>
</organism>
<dbReference type="RefSeq" id="WP_242379538.1">
    <property type="nucleotide sequence ID" value="NZ_JAKRKC020000001.1"/>
</dbReference>
<evidence type="ECO:0000256" key="1">
    <source>
        <dbReference type="SAM" id="MobiDB-lite"/>
    </source>
</evidence>
<evidence type="ECO:0000313" key="3">
    <source>
        <dbReference type="EMBL" id="MCK2216389.1"/>
    </source>
</evidence>
<keyword evidence="2" id="KW-0472">Membrane</keyword>
<comment type="caution">
    <text evidence="3">The sequence shown here is derived from an EMBL/GenBank/DDBJ whole genome shotgun (WGS) entry which is preliminary data.</text>
</comment>
<sequence>MSTGIWMAAAIAGGTLLVTAGVWAPFLVAARNGRRLLATGIPTRAVVEAVADTGMSVNERPVASFTLAVRGQDGEVYRVRHRQTLPRIPFGVLAPGAVLPVRVDRERPERVRIDWASWRPAPAPSPGGFPAPYPYSPAHGEPL</sequence>
<accession>A0ABT0FVW0</accession>
<evidence type="ECO:0000313" key="4">
    <source>
        <dbReference type="Proteomes" id="UP001317259"/>
    </source>
</evidence>
<keyword evidence="4" id="KW-1185">Reference proteome</keyword>
<reference evidence="3 4" key="1">
    <citation type="submission" date="2022-04" db="EMBL/GenBank/DDBJ databases">
        <title>Genome draft of Actinomadura sp. ATCC 31491.</title>
        <authorList>
            <person name="Shi X."/>
            <person name="Du Y."/>
        </authorList>
    </citation>
    <scope>NUCLEOTIDE SEQUENCE [LARGE SCALE GENOMIC DNA]</scope>
    <source>
        <strain evidence="3 4">ATCC 31491</strain>
    </source>
</reference>
<name>A0ABT0FVW0_9ACTN</name>
<keyword evidence="2" id="KW-1133">Transmembrane helix</keyword>
<feature type="compositionally biased region" description="Pro residues" evidence="1">
    <location>
        <begin position="121"/>
        <end position="135"/>
    </location>
</feature>
<protein>
    <submittedName>
        <fullName evidence="3">DUF3592 domain-containing protein</fullName>
    </submittedName>
</protein>
<proteinExistence type="predicted"/>
<dbReference type="Proteomes" id="UP001317259">
    <property type="component" value="Unassembled WGS sequence"/>
</dbReference>